<feature type="transmembrane region" description="Helical" evidence="6">
    <location>
        <begin position="34"/>
        <end position="54"/>
    </location>
</feature>
<dbReference type="GO" id="GO:0022857">
    <property type="term" value="F:transmembrane transporter activity"/>
    <property type="evidence" value="ECO:0007669"/>
    <property type="project" value="InterPro"/>
</dbReference>
<evidence type="ECO:0000256" key="3">
    <source>
        <dbReference type="ARBA" id="ARBA00022692"/>
    </source>
</evidence>
<feature type="transmembrane region" description="Helical" evidence="6">
    <location>
        <begin position="60"/>
        <end position="85"/>
    </location>
</feature>
<keyword evidence="2" id="KW-1003">Cell membrane</keyword>
<sequence>MQARSEQRADVRDRADVGVAEDAVPGGGSLRLPILIFCVFSVTTGEFVVAGILPEVAADLGVTVGAAGLLVTAYAAGVIIGGPLLTAVTAGIDRKRLMVALLAVAVVGNAVSALAPDFRLLLAARLLTALVTSTFFAQAVVIAVQSAAPERAGTMVARLAFGMNLAMILGAPIGTRIGSQWGWRATFATIAVACLIGLVSVARTFASATDADRTSAVAELRVLRRGPVLVALAITAVGNVGALMVFSYLAPLLTNLGRHPAGRLPLLLLAYGVGATIDNLVGGRLYDHNPRFAQPALLGLLAATFVGAWFIATVTALTVLAVVAIGLLGFAVIPGMQARVMTTAAAAPTLAMAVNASGYQLAAAAAGLVGGLIADSPAGPRPLYLVAAGLTVCGLLMTITANRASHPQDVAVMLD</sequence>
<dbReference type="SUPFAM" id="SSF103473">
    <property type="entry name" value="MFS general substrate transporter"/>
    <property type="match status" value="1"/>
</dbReference>
<evidence type="ECO:0000256" key="4">
    <source>
        <dbReference type="ARBA" id="ARBA00022989"/>
    </source>
</evidence>
<keyword evidence="4 6" id="KW-1133">Transmembrane helix</keyword>
<feature type="transmembrane region" description="Helical" evidence="6">
    <location>
        <begin position="156"/>
        <end position="175"/>
    </location>
</feature>
<evidence type="ECO:0000313" key="8">
    <source>
        <dbReference type="EMBL" id="PPJ35393.1"/>
    </source>
</evidence>
<feature type="transmembrane region" description="Helical" evidence="6">
    <location>
        <begin position="227"/>
        <end position="250"/>
    </location>
</feature>
<dbReference type="Proteomes" id="UP000239874">
    <property type="component" value="Unassembled WGS sequence"/>
</dbReference>
<dbReference type="InterPro" id="IPR050189">
    <property type="entry name" value="MFS_Efflux_Transporters"/>
</dbReference>
<evidence type="ECO:0000256" key="5">
    <source>
        <dbReference type="ARBA" id="ARBA00023136"/>
    </source>
</evidence>
<dbReference type="AlphaFoldDB" id="A0A2S6AJK2"/>
<feature type="transmembrane region" description="Helical" evidence="6">
    <location>
        <begin position="317"/>
        <end position="338"/>
    </location>
</feature>
<dbReference type="Gene3D" id="1.20.1250.20">
    <property type="entry name" value="MFS general substrate transporter like domains"/>
    <property type="match status" value="1"/>
</dbReference>
<dbReference type="InterPro" id="IPR020846">
    <property type="entry name" value="MFS_dom"/>
</dbReference>
<dbReference type="EMBL" id="PSZC01000022">
    <property type="protein sequence ID" value="PPJ35393.1"/>
    <property type="molecule type" value="Genomic_DNA"/>
</dbReference>
<feature type="domain" description="Major facilitator superfamily (MFS) profile" evidence="7">
    <location>
        <begin position="31"/>
        <end position="406"/>
    </location>
</feature>
<feature type="transmembrane region" description="Helical" evidence="6">
    <location>
        <begin position="383"/>
        <end position="401"/>
    </location>
</feature>
<comment type="caution">
    <text evidence="8">The sequence shown here is derived from an EMBL/GenBank/DDBJ whole genome shotgun (WGS) entry which is preliminary data.</text>
</comment>
<feature type="transmembrane region" description="Helical" evidence="6">
    <location>
        <begin position="350"/>
        <end position="371"/>
    </location>
</feature>
<dbReference type="PANTHER" id="PTHR43124">
    <property type="entry name" value="PURINE EFFLUX PUMP PBUE"/>
    <property type="match status" value="1"/>
</dbReference>
<evidence type="ECO:0000259" key="7">
    <source>
        <dbReference type="PROSITE" id="PS50850"/>
    </source>
</evidence>
<feature type="transmembrane region" description="Helical" evidence="6">
    <location>
        <begin position="97"/>
        <end position="116"/>
    </location>
</feature>
<dbReference type="PANTHER" id="PTHR43124:SF3">
    <property type="entry name" value="CHLORAMPHENICOL EFFLUX PUMP RV0191"/>
    <property type="match status" value="1"/>
</dbReference>
<keyword evidence="5 6" id="KW-0472">Membrane</keyword>
<evidence type="ECO:0000313" key="9">
    <source>
        <dbReference type="Proteomes" id="UP000239874"/>
    </source>
</evidence>
<feature type="transmembrane region" description="Helical" evidence="6">
    <location>
        <begin position="122"/>
        <end position="144"/>
    </location>
</feature>
<evidence type="ECO:0000256" key="2">
    <source>
        <dbReference type="ARBA" id="ARBA00022475"/>
    </source>
</evidence>
<feature type="transmembrane region" description="Helical" evidence="6">
    <location>
        <begin position="292"/>
        <end position="311"/>
    </location>
</feature>
<name>A0A2S6AJK2_9NOCA</name>
<accession>A0A2S6AJK2</accession>
<protein>
    <submittedName>
        <fullName evidence="8">MFS transporter</fullName>
    </submittedName>
</protein>
<keyword evidence="3 6" id="KW-0812">Transmembrane</keyword>
<dbReference type="GO" id="GO:0005886">
    <property type="term" value="C:plasma membrane"/>
    <property type="evidence" value="ECO:0007669"/>
    <property type="project" value="UniProtKB-SubCell"/>
</dbReference>
<dbReference type="InterPro" id="IPR036259">
    <property type="entry name" value="MFS_trans_sf"/>
</dbReference>
<dbReference type="InterPro" id="IPR011701">
    <property type="entry name" value="MFS"/>
</dbReference>
<organism evidence="8 9">
    <name type="scientific">Nocardia nova</name>
    <dbReference type="NCBI Taxonomy" id="37330"/>
    <lineage>
        <taxon>Bacteria</taxon>
        <taxon>Bacillati</taxon>
        <taxon>Actinomycetota</taxon>
        <taxon>Actinomycetes</taxon>
        <taxon>Mycobacteriales</taxon>
        <taxon>Nocardiaceae</taxon>
        <taxon>Nocardia</taxon>
    </lineage>
</organism>
<dbReference type="CDD" id="cd17324">
    <property type="entry name" value="MFS_NepI_like"/>
    <property type="match status" value="1"/>
</dbReference>
<feature type="transmembrane region" description="Helical" evidence="6">
    <location>
        <begin position="181"/>
        <end position="206"/>
    </location>
</feature>
<evidence type="ECO:0000256" key="6">
    <source>
        <dbReference type="SAM" id="Phobius"/>
    </source>
</evidence>
<comment type="subcellular location">
    <subcellularLocation>
        <location evidence="1">Cell membrane</location>
        <topology evidence="1">Multi-pass membrane protein</topology>
    </subcellularLocation>
</comment>
<reference evidence="8 9" key="1">
    <citation type="submission" date="2018-02" db="EMBL/GenBank/DDBJ databases">
        <title>8 Nocardia nova and 1 Nocardia cyriacigeorgica strain used for evolution to TMP-SMX.</title>
        <authorList>
            <person name="Mehta H."/>
            <person name="Weng J."/>
            <person name="Shamoo Y."/>
        </authorList>
    </citation>
    <scope>NUCLEOTIDE SEQUENCE [LARGE SCALE GENOMIC DNA]</scope>
    <source>
        <strain evidence="8 9">MDA3139</strain>
    </source>
</reference>
<dbReference type="PROSITE" id="PS50850">
    <property type="entry name" value="MFS"/>
    <property type="match status" value="1"/>
</dbReference>
<gene>
    <name evidence="8" type="ORF">C5E45_26285</name>
</gene>
<dbReference type="Pfam" id="PF07690">
    <property type="entry name" value="MFS_1"/>
    <property type="match status" value="1"/>
</dbReference>
<proteinExistence type="predicted"/>
<feature type="transmembrane region" description="Helical" evidence="6">
    <location>
        <begin position="262"/>
        <end position="280"/>
    </location>
</feature>
<evidence type="ECO:0000256" key="1">
    <source>
        <dbReference type="ARBA" id="ARBA00004651"/>
    </source>
</evidence>